<evidence type="ECO:0000313" key="2">
    <source>
        <dbReference type="EMBL" id="CAF1702162.1"/>
    </source>
</evidence>
<feature type="region of interest" description="Disordered" evidence="1">
    <location>
        <begin position="24"/>
        <end position="68"/>
    </location>
</feature>
<dbReference type="AlphaFoldDB" id="A0A816I6U0"/>
<proteinExistence type="predicted"/>
<protein>
    <submittedName>
        <fullName evidence="2">(rape) hypothetical protein</fullName>
    </submittedName>
</protein>
<dbReference type="SMR" id="A0A816I6U0"/>
<reference evidence="2" key="1">
    <citation type="submission" date="2021-01" db="EMBL/GenBank/DDBJ databases">
        <authorList>
            <consortium name="Genoscope - CEA"/>
            <person name="William W."/>
        </authorList>
    </citation>
    <scope>NUCLEOTIDE SEQUENCE</scope>
</reference>
<sequence>MRRVIAWPDWNKRNNLVRNKANDHKRENKGWEMHQGAEYVEPKPPDPSWRATRQKQRKGGCHVWLDLT</sequence>
<dbReference type="EMBL" id="HG994367">
    <property type="protein sequence ID" value="CAF1702162.1"/>
    <property type="molecule type" value="Genomic_DNA"/>
</dbReference>
<name>A0A816I6U0_BRANA</name>
<dbReference type="Proteomes" id="UP001295469">
    <property type="component" value="Chromosome C03"/>
</dbReference>
<organism evidence="2">
    <name type="scientific">Brassica napus</name>
    <name type="common">Rape</name>
    <dbReference type="NCBI Taxonomy" id="3708"/>
    <lineage>
        <taxon>Eukaryota</taxon>
        <taxon>Viridiplantae</taxon>
        <taxon>Streptophyta</taxon>
        <taxon>Embryophyta</taxon>
        <taxon>Tracheophyta</taxon>
        <taxon>Spermatophyta</taxon>
        <taxon>Magnoliopsida</taxon>
        <taxon>eudicotyledons</taxon>
        <taxon>Gunneridae</taxon>
        <taxon>Pentapetalae</taxon>
        <taxon>rosids</taxon>
        <taxon>malvids</taxon>
        <taxon>Brassicales</taxon>
        <taxon>Brassicaceae</taxon>
        <taxon>Brassiceae</taxon>
        <taxon>Brassica</taxon>
    </lineage>
</organism>
<gene>
    <name evidence="2" type="ORF">DARMORV10_C03P34530.1</name>
</gene>
<accession>A0A816I6U0</accession>
<evidence type="ECO:0000256" key="1">
    <source>
        <dbReference type="SAM" id="MobiDB-lite"/>
    </source>
</evidence>